<feature type="domain" description="Acyl-CoA dehydrogenase C-terminal" evidence="5">
    <location>
        <begin position="247"/>
        <end position="372"/>
    </location>
</feature>
<evidence type="ECO:0000256" key="3">
    <source>
        <dbReference type="SAM" id="MobiDB-lite"/>
    </source>
</evidence>
<dbReference type="Proteomes" id="UP001597365">
    <property type="component" value="Unassembled WGS sequence"/>
</dbReference>
<dbReference type="InterPro" id="IPR013786">
    <property type="entry name" value="AcylCoA_DH/ox_N"/>
</dbReference>
<dbReference type="EMBL" id="JBHUFU010000009">
    <property type="protein sequence ID" value="MFD1831306.1"/>
    <property type="molecule type" value="Genomic_DNA"/>
</dbReference>
<evidence type="ECO:0000259" key="4">
    <source>
        <dbReference type="Pfam" id="PF02771"/>
    </source>
</evidence>
<dbReference type="SUPFAM" id="SSF56645">
    <property type="entry name" value="Acyl-CoA dehydrogenase NM domain-like"/>
    <property type="match status" value="1"/>
</dbReference>
<keyword evidence="1" id="KW-0560">Oxidoreductase</keyword>
<accession>A0ABW4PPE7</accession>
<reference evidence="7" key="1">
    <citation type="journal article" date="2019" name="Int. J. Syst. Evol. Microbiol.">
        <title>The Global Catalogue of Microorganisms (GCM) 10K type strain sequencing project: providing services to taxonomists for standard genome sequencing and annotation.</title>
        <authorList>
            <consortium name="The Broad Institute Genomics Platform"/>
            <consortium name="The Broad Institute Genome Sequencing Center for Infectious Disease"/>
            <person name="Wu L."/>
            <person name="Ma J."/>
        </authorList>
    </citation>
    <scope>NUCLEOTIDE SEQUENCE [LARGE SCALE GENOMIC DNA]</scope>
    <source>
        <strain evidence="7">CGMCC 4.7455</strain>
    </source>
</reference>
<evidence type="ECO:0000313" key="7">
    <source>
        <dbReference type="Proteomes" id="UP001597365"/>
    </source>
</evidence>
<organism evidence="6 7">
    <name type="scientific">Streptomyces desertarenae</name>
    <dbReference type="NCBI Taxonomy" id="2666184"/>
    <lineage>
        <taxon>Bacteria</taxon>
        <taxon>Bacillati</taxon>
        <taxon>Actinomycetota</taxon>
        <taxon>Actinomycetes</taxon>
        <taxon>Kitasatosporales</taxon>
        <taxon>Streptomycetaceae</taxon>
        <taxon>Streptomyces</taxon>
    </lineage>
</organism>
<dbReference type="InterPro" id="IPR046373">
    <property type="entry name" value="Acyl-CoA_Oxase/DH_mid-dom_sf"/>
</dbReference>
<dbReference type="InterPro" id="IPR013107">
    <property type="entry name" value="Acyl-CoA_DH_C"/>
</dbReference>
<dbReference type="PIRSF" id="PIRSF016578">
    <property type="entry name" value="HsaA"/>
    <property type="match status" value="1"/>
</dbReference>
<evidence type="ECO:0000256" key="1">
    <source>
        <dbReference type="ARBA" id="ARBA00023002"/>
    </source>
</evidence>
<evidence type="ECO:0000313" key="6">
    <source>
        <dbReference type="EMBL" id="MFD1831306.1"/>
    </source>
</evidence>
<name>A0ABW4PPE7_9ACTN</name>
<proteinExistence type="inferred from homology"/>
<feature type="domain" description="Acyl-CoA dehydrogenase/oxidase N-terminal" evidence="4">
    <location>
        <begin position="29"/>
        <end position="93"/>
    </location>
</feature>
<feature type="compositionally biased region" description="Low complexity" evidence="3">
    <location>
        <begin position="412"/>
        <end position="421"/>
    </location>
</feature>
<dbReference type="InterPro" id="IPR036250">
    <property type="entry name" value="AcylCo_DH-like_C"/>
</dbReference>
<evidence type="ECO:0000256" key="2">
    <source>
        <dbReference type="ARBA" id="ARBA00049661"/>
    </source>
</evidence>
<gene>
    <name evidence="6" type="ORF">ACFSJS_16795</name>
</gene>
<dbReference type="InterPro" id="IPR050741">
    <property type="entry name" value="Acyl-CoA_dehydrogenase"/>
</dbReference>
<dbReference type="Pfam" id="PF08028">
    <property type="entry name" value="Acyl-CoA_dh_2"/>
    <property type="match status" value="1"/>
</dbReference>
<comment type="caution">
    <text evidence="6">The sequence shown here is derived from an EMBL/GenBank/DDBJ whole genome shotgun (WGS) entry which is preliminary data.</text>
</comment>
<evidence type="ECO:0000259" key="5">
    <source>
        <dbReference type="Pfam" id="PF08028"/>
    </source>
</evidence>
<dbReference type="PANTHER" id="PTHR48083">
    <property type="entry name" value="MEDIUM-CHAIN SPECIFIC ACYL-COA DEHYDROGENASE, MITOCHONDRIAL-RELATED"/>
    <property type="match status" value="1"/>
</dbReference>
<protein>
    <submittedName>
        <fullName evidence="6">Acyl-CoA dehydrogenase family protein</fullName>
    </submittedName>
</protein>
<dbReference type="RefSeq" id="WP_380901095.1">
    <property type="nucleotide sequence ID" value="NZ_JBHUFU010000009.1"/>
</dbReference>
<dbReference type="Pfam" id="PF02771">
    <property type="entry name" value="Acyl-CoA_dh_N"/>
    <property type="match status" value="1"/>
</dbReference>
<dbReference type="Gene3D" id="1.20.140.10">
    <property type="entry name" value="Butyryl-CoA Dehydrogenase, subunit A, domain 3"/>
    <property type="match status" value="1"/>
</dbReference>
<dbReference type="InterPro" id="IPR037069">
    <property type="entry name" value="AcylCoA_DH/ox_N_sf"/>
</dbReference>
<dbReference type="InterPro" id="IPR009100">
    <property type="entry name" value="AcylCoA_DH/oxidase_NM_dom_sf"/>
</dbReference>
<dbReference type="PANTHER" id="PTHR48083:SF19">
    <property type="entry name" value="FLAVIN-DEPENDENT MONOOXYGENASE, OXYGENASE SUBUNIT HSAA"/>
    <property type="match status" value="1"/>
</dbReference>
<comment type="similarity">
    <text evidence="2">Belongs to the HpaH/HsaA monooxygenase family.</text>
</comment>
<keyword evidence="7" id="KW-1185">Reference proteome</keyword>
<feature type="region of interest" description="Disordered" evidence="3">
    <location>
        <begin position="389"/>
        <end position="430"/>
    </location>
</feature>
<dbReference type="Gene3D" id="1.10.540.10">
    <property type="entry name" value="Acyl-CoA dehydrogenase/oxidase, N-terminal domain"/>
    <property type="match status" value="1"/>
</dbReference>
<dbReference type="SUPFAM" id="SSF47203">
    <property type="entry name" value="Acyl-CoA dehydrogenase C-terminal domain-like"/>
    <property type="match status" value="1"/>
</dbReference>
<dbReference type="Gene3D" id="2.40.110.10">
    <property type="entry name" value="Butyryl-CoA Dehydrogenase, subunit A, domain 2"/>
    <property type="match status" value="1"/>
</dbReference>
<sequence>MRGADAHAEGADPEVLAAVDTLAGRWGGRAAEAERERRLPDATVAELLDAGLLQLAAPPGFGGAGHSWPTLVEAARHAARACPSTGWVIGVVGGHAALAGRLPRTAAETVFAAGARQVFATASAAADGRLTRVPGGFEVAGRWRFCSAADHADWFLLNGRGDDPADRVLVPLAAGQVRVEDGWDVSGMAGTGSRDITVDGVFVPEALTGSLPRCFAGRRPSGTGPSTSPYYLDEVPFPAYVNSCVIGPVLGCAEGAFAACLDRFARGGGGSRPLEQPLVRDGLTESAAELACARHLYEAVCARLHAAGTARRALSPEDAAAIGRDRAYLARLCVRSVHRLVQLAGTAAHFAGDPLARHWRDLQMMAAHRDLDWARNAAAYAAAAFAADGAGGPGAGTGPAPDGTRNAGDRVPSAPDGAGPSAAGGRGQAT</sequence>